<accession>A0A5M8PHZ3</accession>
<dbReference type="Pfam" id="PF17615">
    <property type="entry name" value="C166"/>
    <property type="match status" value="1"/>
</dbReference>
<name>A0A5M8PHZ3_9LECA</name>
<gene>
    <name evidence="1" type="ORF">FRX48_07351</name>
</gene>
<dbReference type="AlphaFoldDB" id="A0A5M8PHZ3"/>
<sequence>MPVGMKQEDVCAAIDVLTAKSQSCQGPANQISIVNIALAVSGFGPIPVVIQRLSDIVTTGGTTISQLQGTSPYSVKSDEDAVVKSLTTFVEVHQALLNILIGKSGLVPNLLPFVGPPLAQVLRQLESIVDTIAYELIDLVPDNAKDATTQKDSLDVTLSKAIDAWNGGINVSA</sequence>
<comment type="caution">
    <text evidence="1">The sequence shown here is derived from an EMBL/GenBank/DDBJ whole genome shotgun (WGS) entry which is preliminary data.</text>
</comment>
<reference evidence="1 2" key="1">
    <citation type="submission" date="2019-09" db="EMBL/GenBank/DDBJ databases">
        <title>The hologenome of the rock-dwelling lichen Lasallia pustulata.</title>
        <authorList>
            <person name="Greshake Tzovaras B."/>
            <person name="Segers F."/>
            <person name="Bicker A."/>
            <person name="Dal Grande F."/>
            <person name="Otte J."/>
            <person name="Hankeln T."/>
            <person name="Schmitt I."/>
            <person name="Ebersberger I."/>
        </authorList>
    </citation>
    <scope>NUCLEOTIDE SEQUENCE [LARGE SCALE GENOMIC DNA]</scope>
    <source>
        <strain evidence="1">A1-1</strain>
    </source>
</reference>
<protein>
    <submittedName>
        <fullName evidence="1">Uncharacterized protein</fullName>
    </submittedName>
</protein>
<proteinExistence type="predicted"/>
<evidence type="ECO:0000313" key="1">
    <source>
        <dbReference type="EMBL" id="KAA6409007.1"/>
    </source>
</evidence>
<organism evidence="1 2">
    <name type="scientific">Lasallia pustulata</name>
    <dbReference type="NCBI Taxonomy" id="136370"/>
    <lineage>
        <taxon>Eukaryota</taxon>
        <taxon>Fungi</taxon>
        <taxon>Dikarya</taxon>
        <taxon>Ascomycota</taxon>
        <taxon>Pezizomycotina</taxon>
        <taxon>Lecanoromycetes</taxon>
        <taxon>OSLEUM clade</taxon>
        <taxon>Umbilicariomycetidae</taxon>
        <taxon>Umbilicariales</taxon>
        <taxon>Umbilicariaceae</taxon>
        <taxon>Lasallia</taxon>
    </lineage>
</organism>
<dbReference type="OrthoDB" id="5089392at2759"/>
<dbReference type="EMBL" id="VXIT01000012">
    <property type="protein sequence ID" value="KAA6409007.1"/>
    <property type="molecule type" value="Genomic_DNA"/>
</dbReference>
<dbReference type="Proteomes" id="UP000324767">
    <property type="component" value="Unassembled WGS sequence"/>
</dbReference>
<evidence type="ECO:0000313" key="2">
    <source>
        <dbReference type="Proteomes" id="UP000324767"/>
    </source>
</evidence>